<dbReference type="EMBL" id="CP045227">
    <property type="protein sequence ID" value="QFS50461.1"/>
    <property type="molecule type" value="Genomic_DNA"/>
</dbReference>
<proteinExistence type="predicted"/>
<accession>A0A5P8WD06</accession>
<keyword evidence="2" id="KW-1185">Reference proteome</keyword>
<evidence type="ECO:0000313" key="2">
    <source>
        <dbReference type="Proteomes" id="UP000326678"/>
    </source>
</evidence>
<name>A0A5P8WD06_9NOSO</name>
<dbReference type="KEGG" id="nsh:GXM_07955"/>
<gene>
    <name evidence="1" type="ORF">GXM_07955</name>
</gene>
<reference evidence="1 2" key="1">
    <citation type="submission" date="2019-10" db="EMBL/GenBank/DDBJ databases">
        <title>Genomic and transcriptomic insights into the perfect genentic adaptation of a filamentous nitrogen-fixing cyanobacterium to rice fields.</title>
        <authorList>
            <person name="Chen Z."/>
        </authorList>
    </citation>
    <scope>NUCLEOTIDE SEQUENCE [LARGE SCALE GENOMIC DNA]</scope>
    <source>
        <strain evidence="1">CCNUC1</strain>
    </source>
</reference>
<dbReference type="Proteomes" id="UP000326678">
    <property type="component" value="Chromosome Gxm2"/>
</dbReference>
<protein>
    <submittedName>
        <fullName evidence="1">Uncharacterized protein</fullName>
    </submittedName>
</protein>
<organism evidence="1 2">
    <name type="scientific">Nostoc sphaeroides CCNUC1</name>
    <dbReference type="NCBI Taxonomy" id="2653204"/>
    <lineage>
        <taxon>Bacteria</taxon>
        <taxon>Bacillati</taxon>
        <taxon>Cyanobacteriota</taxon>
        <taxon>Cyanophyceae</taxon>
        <taxon>Nostocales</taxon>
        <taxon>Nostocaceae</taxon>
        <taxon>Nostoc</taxon>
    </lineage>
</organism>
<sequence>MLQKLCIFSLVAASSYRMKTEKGLASSSISNIYQTQW</sequence>
<dbReference type="AlphaFoldDB" id="A0A5P8WD06"/>
<evidence type="ECO:0000313" key="1">
    <source>
        <dbReference type="EMBL" id="QFS50461.1"/>
    </source>
</evidence>